<name>A0A1G2U295_9BACT</name>
<gene>
    <name evidence="1" type="ORF">A3B14_00775</name>
</gene>
<evidence type="ECO:0008006" key="3">
    <source>
        <dbReference type="Google" id="ProtNLM"/>
    </source>
</evidence>
<organism evidence="1 2">
    <name type="scientific">Candidatus Zambryskibacteria bacterium RIFCSPLOWO2_01_FULL_45_21</name>
    <dbReference type="NCBI Taxonomy" id="1802761"/>
    <lineage>
        <taxon>Bacteria</taxon>
        <taxon>Candidatus Zambryskiibacteriota</taxon>
    </lineage>
</organism>
<dbReference type="InterPro" id="IPR036866">
    <property type="entry name" value="RibonucZ/Hydroxyglut_hydro"/>
</dbReference>
<dbReference type="Proteomes" id="UP000176800">
    <property type="component" value="Unassembled WGS sequence"/>
</dbReference>
<evidence type="ECO:0000313" key="2">
    <source>
        <dbReference type="Proteomes" id="UP000176800"/>
    </source>
</evidence>
<comment type="caution">
    <text evidence="1">The sequence shown here is derived from an EMBL/GenBank/DDBJ whole genome shotgun (WGS) entry which is preliminary data.</text>
</comment>
<dbReference type="Pfam" id="PF13483">
    <property type="entry name" value="Lactamase_B_3"/>
    <property type="match status" value="1"/>
</dbReference>
<proteinExistence type="predicted"/>
<protein>
    <recommendedName>
        <fullName evidence="3">Zn-dependent hydrolase</fullName>
    </recommendedName>
</protein>
<reference evidence="1 2" key="1">
    <citation type="journal article" date="2016" name="Nat. Commun.">
        <title>Thousands of microbial genomes shed light on interconnected biogeochemical processes in an aquifer system.</title>
        <authorList>
            <person name="Anantharaman K."/>
            <person name="Brown C.T."/>
            <person name="Hug L.A."/>
            <person name="Sharon I."/>
            <person name="Castelle C.J."/>
            <person name="Probst A.J."/>
            <person name="Thomas B.C."/>
            <person name="Singh A."/>
            <person name="Wilkins M.J."/>
            <person name="Karaoz U."/>
            <person name="Brodie E.L."/>
            <person name="Williams K.H."/>
            <person name="Hubbard S.S."/>
            <person name="Banfield J.F."/>
        </authorList>
    </citation>
    <scope>NUCLEOTIDE SEQUENCE [LARGE SCALE GENOMIC DNA]</scope>
</reference>
<evidence type="ECO:0000313" key="1">
    <source>
        <dbReference type="EMBL" id="OHB02962.1"/>
    </source>
</evidence>
<accession>A0A1G2U295</accession>
<dbReference type="PANTHER" id="PTHR39189">
    <property type="entry name" value="UPF0173 METAL-DEPENDENT HYDROLASE YTKL"/>
    <property type="match status" value="1"/>
</dbReference>
<sequence>MIITYQGVQSFRIQFGDTIIAYNPVSKESKYPSSSFGSDIVLTSLNHPDFNGVDNASRGDKKPFVISGPGAYEINDIAVQGFSSKTNYDGKEQINTIYLVSLENMNLCLLGVIQNSAELSPETKEALDGIDVLFVPIGGGEVLSPSDAYKLSVKLEPAIMIPMSFDSTGKDGGLKAFLKEGGEEGIKPQDKLTLKRKDLEGREGDIIVLSSS</sequence>
<dbReference type="AlphaFoldDB" id="A0A1G2U295"/>
<dbReference type="Gene3D" id="3.60.15.10">
    <property type="entry name" value="Ribonuclease Z/Hydroxyacylglutathione hydrolase-like"/>
    <property type="match status" value="1"/>
</dbReference>
<dbReference type="PANTHER" id="PTHR39189:SF1">
    <property type="entry name" value="UPF0173 METAL-DEPENDENT HYDROLASE YTKL"/>
    <property type="match status" value="1"/>
</dbReference>
<dbReference type="EMBL" id="MHWE01000024">
    <property type="protein sequence ID" value="OHB02962.1"/>
    <property type="molecule type" value="Genomic_DNA"/>
</dbReference>